<dbReference type="EMBL" id="CM043776">
    <property type="protein sequence ID" value="KAI4838928.1"/>
    <property type="molecule type" value="Genomic_DNA"/>
</dbReference>
<name>A0ACB9Y9Z8_PLABR</name>
<evidence type="ECO:0000313" key="2">
    <source>
        <dbReference type="Proteomes" id="UP001056978"/>
    </source>
</evidence>
<accession>A0ACB9Y9Z8</accession>
<sequence>MKHACMNRELLFLLRSGSTEQKQREIFICVFKNVVTNLKRRKMSSSGVIYENDRGEMKDKKNDYFIETNKEVKVNLNFHNNNIISNIFSNLNLYDKRNNIFINNNKTYMVKYCNQINEDNFHITYLQKVNNDFVPISPWHHIDLMNEDGTYNMIVEISKYNYIKLEIKLNEKFNIIKQDTKKGKLRYYHNSIYWNYGALPRTYEYPKHIYTYQTNNNQQLFFTGDDDPLDIVDIGKNSLKMGQVVPVKVCVNGKSDENDSVFLLKREGKAFCAFTLIDEGQLDWKIIAINKEDSNFEKINSLEDVEKYYPYTLSLLLEWFRSYKMAESKVLNIISKKLYNKKESEDLIAKTHEYYLEFLNDVKEIDGLKTDESISGKCSTNISTSNSTELNLNMVPYKTHHDDSTYNTLLQDIDISYYRADPLYKPNACIWTPRTPTYSNNNCKNRNSNNNNVKVVLYLKKIYKETSTMVWATNDNSKGEKKGEKKKKSLRG</sequence>
<organism evidence="1 2">
    <name type="scientific">Plasmodium brasilianum</name>
    <dbReference type="NCBI Taxonomy" id="5824"/>
    <lineage>
        <taxon>Eukaryota</taxon>
        <taxon>Sar</taxon>
        <taxon>Alveolata</taxon>
        <taxon>Apicomplexa</taxon>
        <taxon>Aconoidasida</taxon>
        <taxon>Haemosporida</taxon>
        <taxon>Plasmodiidae</taxon>
        <taxon>Plasmodium</taxon>
        <taxon>Plasmodium (Plasmodium)</taxon>
    </lineage>
</organism>
<evidence type="ECO:0000313" key="1">
    <source>
        <dbReference type="EMBL" id="KAI4838928.1"/>
    </source>
</evidence>
<keyword evidence="2" id="KW-1185">Reference proteome</keyword>
<dbReference type="Proteomes" id="UP001056978">
    <property type="component" value="Chromosome 8"/>
</dbReference>
<reference evidence="1" key="1">
    <citation type="submission" date="2022-06" db="EMBL/GenBank/DDBJ databases">
        <title>The First Complete Genome of the Simian Malaria Parasite Plasmodium brasilianum.</title>
        <authorList>
            <person name="Bajic M."/>
            <person name="Ravishankar S."/>
        </authorList>
    </citation>
    <scope>NUCLEOTIDE SEQUENCE</scope>
    <source>
        <strain evidence="1">Bolivian I</strain>
    </source>
</reference>
<proteinExistence type="predicted"/>
<protein>
    <submittedName>
        <fullName evidence="1">Uncharacterized protein</fullName>
    </submittedName>
</protein>
<gene>
    <name evidence="1" type="ORF">MKS88_002439</name>
</gene>
<comment type="caution">
    <text evidence="1">The sequence shown here is derived from an EMBL/GenBank/DDBJ whole genome shotgun (WGS) entry which is preliminary data.</text>
</comment>